<dbReference type="Gene3D" id="3.90.1300.10">
    <property type="entry name" value="Amidase signature (AS) domain"/>
    <property type="match status" value="1"/>
</dbReference>
<evidence type="ECO:0000259" key="1">
    <source>
        <dbReference type="Pfam" id="PF01425"/>
    </source>
</evidence>
<dbReference type="InterPro" id="IPR023631">
    <property type="entry name" value="Amidase_dom"/>
</dbReference>
<name>A0ABP0CGF5_9PEZI</name>
<proteinExistence type="predicted"/>
<feature type="domain" description="Amidase" evidence="1">
    <location>
        <begin position="34"/>
        <end position="472"/>
    </location>
</feature>
<dbReference type="Proteomes" id="UP001642406">
    <property type="component" value="Unassembled WGS sequence"/>
</dbReference>
<evidence type="ECO:0000313" key="3">
    <source>
        <dbReference type="Proteomes" id="UP001642406"/>
    </source>
</evidence>
<dbReference type="EMBL" id="CAWUHC010000085">
    <property type="protein sequence ID" value="CAK7230196.1"/>
    <property type="molecule type" value="Genomic_DNA"/>
</dbReference>
<evidence type="ECO:0000313" key="2">
    <source>
        <dbReference type="EMBL" id="CAK7230196.1"/>
    </source>
</evidence>
<dbReference type="PANTHER" id="PTHR42678:SF34">
    <property type="entry name" value="OS04G0183300 PROTEIN"/>
    <property type="match status" value="1"/>
</dbReference>
<keyword evidence="3" id="KW-1185">Reference proteome</keyword>
<comment type="caution">
    <text evidence="2">The sequence shown here is derived from an EMBL/GenBank/DDBJ whole genome shotgun (WGS) entry which is preliminary data.</text>
</comment>
<dbReference type="SUPFAM" id="SSF75304">
    <property type="entry name" value="Amidase signature (AS) enzymes"/>
    <property type="match status" value="1"/>
</dbReference>
<sequence length="680" mass="75061">MPLPMAVGSISLNNIGIHDIRRGLYERLFTVESLVETYITRIRDVNPSIHAVSQINPDAVAIARQRDNEIATERDTGLLHGIPILVKDMFLTRDGMVSTNGCSGLLKAVPKFEATAIRRLREEGAVLLGKTVPTEWANYRSPNRIPGGWSPVGGQCLAPYHDNQDPSGSSSGSAVAVALGLAAAALGTETSGSLSSPAQKAGVISIKPTVGLTSRYGVYSVSEWQDTVGVLSRTVLDGATVLSAISGPDENDPFTCGLRGKRIAIPRHLFTRVDETGNRLFNEALDVVRAQGAIIVENVEFEQFNGNFTFSKDPKWTLGLHVSIRENMKKSLADYETNPEDLHTLADVIEYTKRTPAEQADKWGVDEWETCEQMGIKYGPDSREFMDSLEWRHRMGREIQQTLDRAKCDMFFVPTAVDTGANVGGCPTVGVPIGFYPQDTPVKTRPGSSLVVVGPNIPIAAMFVGRRWDDYNLIGAAYAYEQASQIRAKGQLLIKSDIELANYLTPLEKWDEVKPYEIRGRIPPGLDRNNFDFTPYEVNIEDARSSTSEKTPCHVDGLNDSHSMLDKAGFTWVFNPLTDSLDSDANVDQHLASMKEFIVDYFKADLVSIFQYQIRKTLPDYKDPRVRPPSTFVHVVWSRGLDPPKLPCKCGKDSEYRSIQDGESVAPYVYAFGGPSSRCL</sequence>
<organism evidence="2 3">
    <name type="scientific">Sporothrix bragantina</name>
    <dbReference type="NCBI Taxonomy" id="671064"/>
    <lineage>
        <taxon>Eukaryota</taxon>
        <taxon>Fungi</taxon>
        <taxon>Dikarya</taxon>
        <taxon>Ascomycota</taxon>
        <taxon>Pezizomycotina</taxon>
        <taxon>Sordariomycetes</taxon>
        <taxon>Sordariomycetidae</taxon>
        <taxon>Ophiostomatales</taxon>
        <taxon>Ophiostomataceae</taxon>
        <taxon>Sporothrix</taxon>
    </lineage>
</organism>
<dbReference type="PANTHER" id="PTHR42678">
    <property type="entry name" value="AMIDASE"/>
    <property type="match status" value="1"/>
</dbReference>
<accession>A0ABP0CGF5</accession>
<dbReference type="Pfam" id="PF01425">
    <property type="entry name" value="Amidase"/>
    <property type="match status" value="1"/>
</dbReference>
<reference evidence="2 3" key="1">
    <citation type="submission" date="2024-01" db="EMBL/GenBank/DDBJ databases">
        <authorList>
            <person name="Allen C."/>
            <person name="Tagirdzhanova G."/>
        </authorList>
    </citation>
    <scope>NUCLEOTIDE SEQUENCE [LARGE SCALE GENOMIC DNA]</scope>
</reference>
<protein>
    <recommendedName>
        <fullName evidence="1">Amidase domain-containing protein</fullName>
    </recommendedName>
</protein>
<dbReference type="InterPro" id="IPR036928">
    <property type="entry name" value="AS_sf"/>
</dbReference>
<gene>
    <name evidence="2" type="ORF">SBRCBS47491_007503</name>
</gene>